<evidence type="ECO:0000313" key="9">
    <source>
        <dbReference type="Ensembl" id="ENSPNAP00000046406.1"/>
    </source>
</evidence>
<dbReference type="SMART" id="SM01288">
    <property type="entry name" value="FISNA"/>
    <property type="match status" value="1"/>
</dbReference>
<dbReference type="Ensembl" id="ENSPNAT00000047888.1">
    <property type="protein sequence ID" value="ENSPNAP00000077320.1"/>
    <property type="gene ID" value="ENSPNAG00000032153.1"/>
</dbReference>
<dbReference type="PROSITE" id="PS51450">
    <property type="entry name" value="LRR"/>
    <property type="match status" value="1"/>
</dbReference>
<dbReference type="Pfam" id="PF17779">
    <property type="entry name" value="WHD_NOD2"/>
    <property type="match status" value="1"/>
</dbReference>
<feature type="region of interest" description="Disordered" evidence="7">
    <location>
        <begin position="1"/>
        <end position="98"/>
    </location>
</feature>
<dbReference type="Proteomes" id="UP001501920">
    <property type="component" value="Chromosome 16"/>
</dbReference>
<accession>A0AAR2J983</accession>
<protein>
    <recommendedName>
        <fullName evidence="8">NACHT domain-containing protein</fullName>
    </recommendedName>
</protein>
<dbReference type="InterPro" id="IPR006553">
    <property type="entry name" value="Leu-rich_rpt_Cys-con_subtyp"/>
</dbReference>
<dbReference type="Pfam" id="PF14484">
    <property type="entry name" value="FISNA"/>
    <property type="match status" value="1"/>
</dbReference>
<dbReference type="SMART" id="SM00365">
    <property type="entry name" value="LRR_SD22"/>
    <property type="match status" value="8"/>
</dbReference>
<proteinExistence type="predicted"/>
<evidence type="ECO:0000256" key="1">
    <source>
        <dbReference type="ARBA" id="ARBA00004496"/>
    </source>
</evidence>
<keyword evidence="2" id="KW-0963">Cytoplasm</keyword>
<dbReference type="InterPro" id="IPR007111">
    <property type="entry name" value="NACHT_NTPase"/>
</dbReference>
<dbReference type="Ensembl" id="ENSPNAT00000043623.1">
    <property type="protein sequence ID" value="ENSPNAP00000046406.1"/>
    <property type="gene ID" value="ENSPNAG00000032153.1"/>
</dbReference>
<evidence type="ECO:0000256" key="4">
    <source>
        <dbReference type="ARBA" id="ARBA00022737"/>
    </source>
</evidence>
<dbReference type="PANTHER" id="PTHR24106">
    <property type="entry name" value="NACHT, LRR AND CARD DOMAINS-CONTAINING"/>
    <property type="match status" value="1"/>
</dbReference>
<dbReference type="Gene3D" id="3.80.10.10">
    <property type="entry name" value="Ribonuclease Inhibitor"/>
    <property type="match status" value="6"/>
</dbReference>
<dbReference type="Pfam" id="PF17776">
    <property type="entry name" value="NLRC4_HD2"/>
    <property type="match status" value="1"/>
</dbReference>
<dbReference type="InterPro" id="IPR029495">
    <property type="entry name" value="NACHT-assoc"/>
</dbReference>
<dbReference type="SUPFAM" id="SSF52047">
    <property type="entry name" value="RNI-like"/>
    <property type="match status" value="4"/>
</dbReference>
<feature type="compositionally biased region" description="Polar residues" evidence="7">
    <location>
        <begin position="35"/>
        <end position="44"/>
    </location>
</feature>
<evidence type="ECO:0000256" key="6">
    <source>
        <dbReference type="ARBA" id="ARBA00022840"/>
    </source>
</evidence>
<feature type="compositionally biased region" description="Polar residues" evidence="7">
    <location>
        <begin position="1825"/>
        <end position="1837"/>
    </location>
</feature>
<dbReference type="Ensembl" id="ENSPNAT00000051209.1">
    <property type="protein sequence ID" value="ENSPNAP00000057514.1"/>
    <property type="gene ID" value="ENSPNAG00000032153.1"/>
</dbReference>
<organism evidence="9 10">
    <name type="scientific">Pygocentrus nattereri</name>
    <name type="common">Red-bellied piranha</name>
    <dbReference type="NCBI Taxonomy" id="42514"/>
    <lineage>
        <taxon>Eukaryota</taxon>
        <taxon>Metazoa</taxon>
        <taxon>Chordata</taxon>
        <taxon>Craniata</taxon>
        <taxon>Vertebrata</taxon>
        <taxon>Euteleostomi</taxon>
        <taxon>Actinopterygii</taxon>
        <taxon>Neopterygii</taxon>
        <taxon>Teleostei</taxon>
        <taxon>Ostariophysi</taxon>
        <taxon>Characiformes</taxon>
        <taxon>Characoidei</taxon>
        <taxon>Pygocentrus</taxon>
    </lineage>
</organism>
<dbReference type="Pfam" id="PF13516">
    <property type="entry name" value="LRR_6"/>
    <property type="match status" value="13"/>
</dbReference>
<dbReference type="Ensembl" id="ENSPNAT00000070274.1">
    <property type="protein sequence ID" value="ENSPNAP00000082844.1"/>
    <property type="gene ID" value="ENSPNAG00000032153.1"/>
</dbReference>
<dbReference type="Pfam" id="PF05729">
    <property type="entry name" value="NACHT"/>
    <property type="match status" value="1"/>
</dbReference>
<feature type="domain" description="NACHT" evidence="8">
    <location>
        <begin position="256"/>
        <end position="387"/>
    </location>
</feature>
<dbReference type="InterPro" id="IPR001611">
    <property type="entry name" value="Leu-rich_rpt"/>
</dbReference>
<evidence type="ECO:0000256" key="7">
    <source>
        <dbReference type="SAM" id="MobiDB-lite"/>
    </source>
</evidence>
<dbReference type="FunFam" id="3.80.10.10:FF:001632">
    <property type="entry name" value="Uncharacterized protein"/>
    <property type="match status" value="1"/>
</dbReference>
<reference evidence="9 10" key="1">
    <citation type="submission" date="2020-10" db="EMBL/GenBank/DDBJ databases">
        <title>Pygocentrus nattereri (red-bellied piranha) genome, fPygNat1, primary haplotype.</title>
        <authorList>
            <person name="Myers G."/>
            <person name="Meyer A."/>
            <person name="Karagic N."/>
            <person name="Pippel M."/>
            <person name="Winkler S."/>
            <person name="Tracey A."/>
            <person name="Wood J."/>
            <person name="Formenti G."/>
            <person name="Howe K."/>
            <person name="Fedrigo O."/>
            <person name="Jarvis E.D."/>
        </authorList>
    </citation>
    <scope>NUCLEOTIDE SEQUENCE [LARGE SCALE GENOMIC DNA]</scope>
</reference>
<evidence type="ECO:0000313" key="10">
    <source>
        <dbReference type="Proteomes" id="UP001501920"/>
    </source>
</evidence>
<dbReference type="Gene3D" id="3.40.50.300">
    <property type="entry name" value="P-loop containing nucleotide triphosphate hydrolases"/>
    <property type="match status" value="1"/>
</dbReference>
<dbReference type="GeneTree" id="ENSGT01150000286927"/>
<evidence type="ECO:0000256" key="3">
    <source>
        <dbReference type="ARBA" id="ARBA00022614"/>
    </source>
</evidence>
<keyword evidence="3" id="KW-0433">Leucine-rich repeat</keyword>
<dbReference type="InterPro" id="IPR027417">
    <property type="entry name" value="P-loop_NTPase"/>
</dbReference>
<keyword evidence="4" id="KW-0677">Repeat</keyword>
<dbReference type="InterPro" id="IPR032675">
    <property type="entry name" value="LRR_dom_sf"/>
</dbReference>
<dbReference type="SMART" id="SM00368">
    <property type="entry name" value="LRR_RI"/>
    <property type="match status" value="26"/>
</dbReference>
<evidence type="ECO:0000256" key="5">
    <source>
        <dbReference type="ARBA" id="ARBA00022741"/>
    </source>
</evidence>
<evidence type="ECO:0000259" key="8">
    <source>
        <dbReference type="PROSITE" id="PS50837"/>
    </source>
</evidence>
<feature type="compositionally biased region" description="Basic and acidic residues" evidence="7">
    <location>
        <begin position="45"/>
        <end position="58"/>
    </location>
</feature>
<reference evidence="9" key="2">
    <citation type="submission" date="2025-05" db="UniProtKB">
        <authorList>
            <consortium name="Ensembl"/>
        </authorList>
    </citation>
    <scope>IDENTIFICATION</scope>
</reference>
<dbReference type="GO" id="GO:0005524">
    <property type="term" value="F:ATP binding"/>
    <property type="evidence" value="ECO:0007669"/>
    <property type="project" value="UniProtKB-KW"/>
</dbReference>
<name>A0AAR2J983_PYGNA</name>
<sequence>MLRQKKKRTFRRDVVHTEPGVMLRQEKNRKRPGSSRPSCLSMKSDQSKDPPHNFRDELPTEEQCASMERRQSKDDDLNSKDGSGSIKMGSPKKMEPNLQNFTDQQSFKKTPDLCRIFSDLENKIIVFIKNELERFRKILTKENTKHYEKLTDDWCSAKEGALNLALHFLKKMKHDNIADALETNELVVIRQCELKSNMKNKYTRIFEGIAQKGGSTLLNKIYTDLYITEGVQKTIEKSIQCNDMFEALSEEDKPIRTVMTQGIAGIGKSVSVQKFILEWANGTKNQRIKFIFPLRFRELNLKEGKHSLMDILNRFFPETKGLRFREKYKVMFIFDGLDECRLPLNFKKNEHCADETQKASLDVLLTNLIKGNLLPSALIWITTTPAAASMIPAEFIDRVTEVRGFNDEQKEEYFRKKISDQDLAIKIIDHIKESRSLHIMCHIPYFCWISATVLEQLLKGTQNEDTPKTLTQMYTRFLIFQTVQKNQKSGEQTASDVPWDKEGILALGKLAFQHLEKNNLIFDSEDLRECGIEISETSVYSGVCTQETGMFLGTVYSFVHLSIQEFIAALYAYVCLNNDKKNVFSPQNTSQENGNETIVSLLKTAVDKALESDKGHLDLFLRFLLGLSLETNQVLIRGLLTQTGSSSDSNKEIIQYIKDKFGENPSPERSINLFYCLNELNDRSLVQEMQKQMKDGTLSMNELSPAEWSALVFVLLTSEEELEVFDLKKFIGSDECLKKLLPVVETAKIALLNDCKLTETSFKALVKPLSSESSKLIKLDLSDNALQDSGLKLLSAGLSSKNCKLEELSINNCGLTEESCQDMARVFSLEHSMLKSLELSKNNLQDSGVQRLAAGLEKQQVKIKNLRLCDCSITEQGCAALVSALKFNYSSHLTELDLSENKIGVAGVEKLSVIFKNYSCKLEKLMLSYCHIAGEGYAALASALKSNSSSHLIELDLRGNDPGDTGVKELTVLVDDPSCKLKTLRLLKCSDAEEAYKFLTESVRTNPLLERKLDLRSETLDDSRVKQLSALLADSHCRLLELRLNSGLTEESCAALVSALCLNPSHLRTLDLSTNKVGKSGAEMLGTLLENPNCQLQNLGLSNCSITKEGCAAVASAVEKNPSHLKELDLSGNKIEGSGLDQISALLKNTHCILDTLRLSYCHIAGEGYAALASALKSNPSSHLRELDLRGNHPGDTGVKELTVLVDDTSCKLKILRLLKSSDAEEACDSLTQLLKINPLLQTELDLKGKIQGDTKVKQLSLLLEDSHCRLQKLGLSDCSITGNGYAALASALKSNSSHLTELDLRGNDPGDTGVQKLTDVVDDPKYKLKTLRLLKSDDAVGAHAFLFECLKKEPLVLTELNLSKKKLGSTELKQLSALLVDSHCKLKTLRLNECDLTEKSCEHLAKVLSSKDSKLTELDLSNNHLGDPGVKELSTALRNSHCKLETLRLSECRVGEKGYAALASDLKSNKSSVLKELDLRGNDPGDKGVELIRSTSLRKIRLLKNHAADEAHDSLTKAFGKDPLLLSELDLKKYEPRHAGVEQICGVLEDSHCRLKTLKLYKSGSITERDCAALVSALTANLSQLRELDLNKNKLDKSGVQKLCNLLKNPHCKLEKLTLNKNNITSKDCADLASALSSSLSHLRELDLSENVIQDSGLKHFCDVLKTQESKLEKLLLVSCGIKEEGCAALVVALKSNSSHLKVLDLRENSLGNSVKDLAEVLKDSKCNIQLDGVFRKIVNSITGWFSGGGTDSPQTTVSGVDEESGPASSGEYGERPAPASGGADMSKEARTTRSLAEQPSEKGGNCGTGVQGTKKFRDRSYKRSSQISSKNIQDK</sequence>
<dbReference type="FunFam" id="3.40.50.300:FF:000210">
    <property type="entry name" value="Si:dkey-16p6.1"/>
    <property type="match status" value="1"/>
</dbReference>
<comment type="subcellular location">
    <subcellularLocation>
        <location evidence="1">Cytoplasm</location>
    </subcellularLocation>
</comment>
<dbReference type="InterPro" id="IPR051261">
    <property type="entry name" value="NLR"/>
</dbReference>
<dbReference type="GO" id="GO:0005737">
    <property type="term" value="C:cytoplasm"/>
    <property type="evidence" value="ECO:0007669"/>
    <property type="project" value="UniProtKB-SubCell"/>
</dbReference>
<keyword evidence="5" id="KW-0547">Nucleotide-binding</keyword>
<feature type="compositionally biased region" description="Basic residues" evidence="7">
    <location>
        <begin position="1"/>
        <end position="10"/>
    </location>
</feature>
<feature type="region of interest" description="Disordered" evidence="7">
    <location>
        <begin position="1750"/>
        <end position="1837"/>
    </location>
</feature>
<feature type="compositionally biased region" description="Basic and acidic residues" evidence="7">
    <location>
        <begin position="67"/>
        <end position="79"/>
    </location>
</feature>
<keyword evidence="10" id="KW-1185">Reference proteome</keyword>
<evidence type="ECO:0000256" key="2">
    <source>
        <dbReference type="ARBA" id="ARBA00022490"/>
    </source>
</evidence>
<dbReference type="InterPro" id="IPR041267">
    <property type="entry name" value="NLRP_HD2"/>
</dbReference>
<dbReference type="SMART" id="SM00367">
    <property type="entry name" value="LRR_CC"/>
    <property type="match status" value="10"/>
</dbReference>
<dbReference type="InterPro" id="IPR041075">
    <property type="entry name" value="NOD1/2_WH"/>
</dbReference>
<keyword evidence="6" id="KW-0067">ATP-binding</keyword>
<dbReference type="PROSITE" id="PS50837">
    <property type="entry name" value="NACHT"/>
    <property type="match status" value="1"/>
</dbReference>